<name>A0A501XRW0_9SPHN</name>
<evidence type="ECO:0000313" key="2">
    <source>
        <dbReference type="EMBL" id="TPE63300.1"/>
    </source>
</evidence>
<dbReference type="Gene3D" id="3.20.20.140">
    <property type="entry name" value="Metal-dependent hydrolases"/>
    <property type="match status" value="1"/>
</dbReference>
<dbReference type="PROSITE" id="PS51257">
    <property type="entry name" value="PROKAR_LIPOPROTEIN"/>
    <property type="match status" value="1"/>
</dbReference>
<dbReference type="InterPro" id="IPR008257">
    <property type="entry name" value="Pept_M19"/>
</dbReference>
<dbReference type="CDD" id="cd01301">
    <property type="entry name" value="rDP_like"/>
    <property type="match status" value="1"/>
</dbReference>
<feature type="chain" id="PRO_5021323753" evidence="1">
    <location>
        <begin position="20"/>
        <end position="414"/>
    </location>
</feature>
<proteinExistence type="predicted"/>
<dbReference type="PANTHER" id="PTHR10443">
    <property type="entry name" value="MICROSOMAL DIPEPTIDASE"/>
    <property type="match status" value="1"/>
</dbReference>
<comment type="caution">
    <text evidence="2">The sequence shown here is derived from an EMBL/GenBank/DDBJ whole genome shotgun (WGS) entry which is preliminary data.</text>
</comment>
<evidence type="ECO:0000256" key="1">
    <source>
        <dbReference type="SAM" id="SignalP"/>
    </source>
</evidence>
<dbReference type="Proteomes" id="UP000319897">
    <property type="component" value="Unassembled WGS sequence"/>
</dbReference>
<feature type="signal peptide" evidence="1">
    <location>
        <begin position="1"/>
        <end position="19"/>
    </location>
</feature>
<protein>
    <submittedName>
        <fullName evidence="2">Membrane dipeptidase</fullName>
    </submittedName>
</protein>
<sequence>MRSFILAGTALFAAACAQAQPANPTDTDARVEAVLKAAPVADGHNDWPYALRLAYGLEGAKTADLEKPVTVVSTSAFATGEPTVGHTSIPWIRKGHLGYQLWSVYVPASLSPDEAVKQTFEQIGIAKSFAQRRPDVFANVLTADEAVKAVKAGKLAGIVAIEGANQVNDDIETLRKAHAQGVRSMTLAHSKNTRLFDSATDTPLHNGIAKEAPAFIAEMNRLGVLVDLSHVSPAVMNQVLDITKAPVIFSHSSARALADVPRNVPDDVLKRMPANGGIVMVTFVPQFINPARIEWQARRDAAAKAAGPDSAEAMKAWDAANPRPVTTLAMVADHVEHVAKVAGYDHVGLGGDFDGVPDLPEGLESVAKYPALFAELARRGWSDANLKKLSSENFLRVLRANEKVAKQLSKSATR</sequence>
<dbReference type="SUPFAM" id="SSF51556">
    <property type="entry name" value="Metallo-dependent hydrolases"/>
    <property type="match status" value="1"/>
</dbReference>
<gene>
    <name evidence="2" type="ORF">FJQ54_04075</name>
</gene>
<dbReference type="PROSITE" id="PS51365">
    <property type="entry name" value="RENAL_DIPEPTIDASE_2"/>
    <property type="match status" value="1"/>
</dbReference>
<accession>A0A501XRW0</accession>
<dbReference type="OrthoDB" id="9804920at2"/>
<keyword evidence="3" id="KW-1185">Reference proteome</keyword>
<dbReference type="EMBL" id="VFSU01000012">
    <property type="protein sequence ID" value="TPE63300.1"/>
    <property type="molecule type" value="Genomic_DNA"/>
</dbReference>
<keyword evidence="1" id="KW-0732">Signal</keyword>
<organism evidence="2 3">
    <name type="scientific">Sandaracinobacter neustonicus</name>
    <dbReference type="NCBI Taxonomy" id="1715348"/>
    <lineage>
        <taxon>Bacteria</taxon>
        <taxon>Pseudomonadati</taxon>
        <taxon>Pseudomonadota</taxon>
        <taxon>Alphaproteobacteria</taxon>
        <taxon>Sphingomonadales</taxon>
        <taxon>Sphingosinicellaceae</taxon>
        <taxon>Sandaracinobacter</taxon>
    </lineage>
</organism>
<dbReference type="Pfam" id="PF01244">
    <property type="entry name" value="Peptidase_M19"/>
    <property type="match status" value="1"/>
</dbReference>
<dbReference type="GO" id="GO:0006508">
    <property type="term" value="P:proteolysis"/>
    <property type="evidence" value="ECO:0007669"/>
    <property type="project" value="InterPro"/>
</dbReference>
<dbReference type="InterPro" id="IPR032466">
    <property type="entry name" value="Metal_Hydrolase"/>
</dbReference>
<dbReference type="GO" id="GO:0070573">
    <property type="term" value="F:metallodipeptidase activity"/>
    <property type="evidence" value="ECO:0007669"/>
    <property type="project" value="InterPro"/>
</dbReference>
<evidence type="ECO:0000313" key="3">
    <source>
        <dbReference type="Proteomes" id="UP000319897"/>
    </source>
</evidence>
<dbReference type="PANTHER" id="PTHR10443:SF12">
    <property type="entry name" value="DIPEPTIDASE"/>
    <property type="match status" value="1"/>
</dbReference>
<dbReference type="AlphaFoldDB" id="A0A501XRW0"/>
<dbReference type="RefSeq" id="WP_140927160.1">
    <property type="nucleotide sequence ID" value="NZ_VFSU01000012.1"/>
</dbReference>
<reference evidence="2 3" key="1">
    <citation type="submission" date="2019-06" db="EMBL/GenBank/DDBJ databases">
        <authorList>
            <person name="Lee I."/>
            <person name="Jang G.I."/>
            <person name="Hwang C.Y."/>
        </authorList>
    </citation>
    <scope>NUCLEOTIDE SEQUENCE [LARGE SCALE GENOMIC DNA]</scope>
    <source>
        <strain evidence="2 3">PAMC 28131</strain>
    </source>
</reference>